<comment type="subcellular location">
    <subcellularLocation>
        <location evidence="1">Membrane</location>
    </subcellularLocation>
</comment>
<reference evidence="9 10" key="1">
    <citation type="submission" date="2023-03" db="EMBL/GenBank/DDBJ databases">
        <title>WGS of Gossypium arboreum.</title>
        <authorList>
            <person name="Yu D."/>
        </authorList>
    </citation>
    <scope>NUCLEOTIDE SEQUENCE [LARGE SCALE GENOMIC DNA]</scope>
    <source>
        <tissue evidence="9">Leaf</tissue>
    </source>
</reference>
<evidence type="ECO:0000313" key="10">
    <source>
        <dbReference type="Proteomes" id="UP001358586"/>
    </source>
</evidence>
<comment type="caution">
    <text evidence="9">The sequence shown here is derived from an EMBL/GenBank/DDBJ whole genome shotgun (WGS) entry which is preliminary data.</text>
</comment>
<keyword evidence="7" id="KW-0067">ATP-binding</keyword>
<accession>A0ABR0NHY8</accession>
<dbReference type="PROSITE" id="PS00107">
    <property type="entry name" value="PROTEIN_KINASE_ATP"/>
    <property type="match status" value="1"/>
</dbReference>
<evidence type="ECO:0000256" key="4">
    <source>
        <dbReference type="ARBA" id="ARBA00022737"/>
    </source>
</evidence>
<keyword evidence="2" id="KW-0433">Leucine-rich repeat</keyword>
<organism evidence="9 10">
    <name type="scientific">Gossypium arboreum</name>
    <name type="common">Tree cotton</name>
    <name type="synonym">Gossypium nanking</name>
    <dbReference type="NCBI Taxonomy" id="29729"/>
    <lineage>
        <taxon>Eukaryota</taxon>
        <taxon>Viridiplantae</taxon>
        <taxon>Streptophyta</taxon>
        <taxon>Embryophyta</taxon>
        <taxon>Tracheophyta</taxon>
        <taxon>Spermatophyta</taxon>
        <taxon>Magnoliopsida</taxon>
        <taxon>eudicotyledons</taxon>
        <taxon>Gunneridae</taxon>
        <taxon>Pentapetalae</taxon>
        <taxon>rosids</taxon>
        <taxon>malvids</taxon>
        <taxon>Malvales</taxon>
        <taxon>Malvaceae</taxon>
        <taxon>Malvoideae</taxon>
        <taxon>Gossypium</taxon>
    </lineage>
</organism>
<keyword evidence="10" id="KW-1185">Reference proteome</keyword>
<dbReference type="InterPro" id="IPR017441">
    <property type="entry name" value="Protein_kinase_ATP_BS"/>
</dbReference>
<dbReference type="PANTHER" id="PTHR27008">
    <property type="entry name" value="OS04G0122200 PROTEIN"/>
    <property type="match status" value="1"/>
</dbReference>
<dbReference type="InterPro" id="IPR011009">
    <property type="entry name" value="Kinase-like_dom_sf"/>
</dbReference>
<dbReference type="PROSITE" id="PS50011">
    <property type="entry name" value="PROTEIN_KINASE_DOM"/>
    <property type="match status" value="1"/>
</dbReference>
<feature type="binding site" evidence="7">
    <location>
        <position position="64"/>
    </location>
    <ligand>
        <name>ATP</name>
        <dbReference type="ChEBI" id="CHEBI:30616"/>
    </ligand>
</feature>
<evidence type="ECO:0000256" key="5">
    <source>
        <dbReference type="ARBA" id="ARBA00022989"/>
    </source>
</evidence>
<gene>
    <name evidence="9" type="ORF">PVK06_035517</name>
</gene>
<dbReference type="SUPFAM" id="SSF56112">
    <property type="entry name" value="Protein kinase-like (PK-like)"/>
    <property type="match status" value="1"/>
</dbReference>
<keyword evidence="5" id="KW-1133">Transmembrane helix</keyword>
<dbReference type="InterPro" id="IPR000719">
    <property type="entry name" value="Prot_kinase_dom"/>
</dbReference>
<evidence type="ECO:0000256" key="6">
    <source>
        <dbReference type="ARBA" id="ARBA00023136"/>
    </source>
</evidence>
<keyword evidence="6" id="KW-0472">Membrane</keyword>
<keyword evidence="7" id="KW-0547">Nucleotide-binding</keyword>
<evidence type="ECO:0000256" key="2">
    <source>
        <dbReference type="ARBA" id="ARBA00022614"/>
    </source>
</evidence>
<dbReference type="PANTHER" id="PTHR27008:SF610">
    <property type="entry name" value="SERINE-THREONINE_TYROSINE-PROTEIN KINASE CATALYTIC DOMAIN-CONTAINING PROTEIN"/>
    <property type="match status" value="1"/>
</dbReference>
<dbReference type="Proteomes" id="UP001358586">
    <property type="component" value="Chromosome 10"/>
</dbReference>
<keyword evidence="4" id="KW-0677">Repeat</keyword>
<name>A0ABR0NHY8_GOSAR</name>
<sequence>MRFRKKKEQQPTTTCVENFLLQLSYQSILRATDEFSMQNLVGSGSFGFIYNGVIEENGAFIAIKVFNLLNWRASRSFLAKCEALKDIRH</sequence>
<dbReference type="Gene3D" id="3.30.200.20">
    <property type="entry name" value="Phosphorylase Kinase, domain 1"/>
    <property type="match status" value="1"/>
</dbReference>
<dbReference type="EMBL" id="JARKNE010000010">
    <property type="protein sequence ID" value="KAK5794297.1"/>
    <property type="molecule type" value="Genomic_DNA"/>
</dbReference>
<dbReference type="InterPro" id="IPR051809">
    <property type="entry name" value="Plant_receptor-like_S/T_kinase"/>
</dbReference>
<proteinExistence type="predicted"/>
<evidence type="ECO:0000259" key="8">
    <source>
        <dbReference type="PROSITE" id="PS50011"/>
    </source>
</evidence>
<evidence type="ECO:0000256" key="1">
    <source>
        <dbReference type="ARBA" id="ARBA00004370"/>
    </source>
</evidence>
<feature type="domain" description="Protein kinase" evidence="8">
    <location>
        <begin position="35"/>
        <end position="89"/>
    </location>
</feature>
<evidence type="ECO:0000256" key="3">
    <source>
        <dbReference type="ARBA" id="ARBA00022692"/>
    </source>
</evidence>
<protein>
    <recommendedName>
        <fullName evidence="8">Protein kinase domain-containing protein</fullName>
    </recommendedName>
</protein>
<evidence type="ECO:0000256" key="7">
    <source>
        <dbReference type="PROSITE-ProRule" id="PRU10141"/>
    </source>
</evidence>
<keyword evidence="3" id="KW-0812">Transmembrane</keyword>
<evidence type="ECO:0000313" key="9">
    <source>
        <dbReference type="EMBL" id="KAK5794297.1"/>
    </source>
</evidence>